<dbReference type="EMBL" id="NRPP01000017">
    <property type="protein sequence ID" value="TFJ25062.1"/>
    <property type="molecule type" value="Genomic_DNA"/>
</dbReference>
<evidence type="ECO:0000313" key="2">
    <source>
        <dbReference type="Proteomes" id="UP000297938"/>
    </source>
</evidence>
<name>A0A7Z8CZ69_CARDV</name>
<protein>
    <submittedName>
        <fullName evidence="1">Uncharacterized protein</fullName>
    </submittedName>
</protein>
<gene>
    <name evidence="1" type="ORF">CKN69_10605</name>
</gene>
<comment type="caution">
    <text evidence="1">The sequence shown here is derived from an EMBL/GenBank/DDBJ whole genome shotgun (WGS) entry which is preliminary data.</text>
</comment>
<organism evidence="1 2">
    <name type="scientific">Carnobacterium divergens</name>
    <name type="common">Lactobacillus divergens</name>
    <dbReference type="NCBI Taxonomy" id="2748"/>
    <lineage>
        <taxon>Bacteria</taxon>
        <taxon>Bacillati</taxon>
        <taxon>Bacillota</taxon>
        <taxon>Bacilli</taxon>
        <taxon>Lactobacillales</taxon>
        <taxon>Carnobacteriaceae</taxon>
        <taxon>Carnobacterium</taxon>
    </lineage>
</organism>
<dbReference type="AlphaFoldDB" id="A0A7Z8CZ69"/>
<proteinExistence type="predicted"/>
<accession>A0A7Z8CZ69</accession>
<sequence length="64" mass="7198">MKASKTKICKYPKCSKEVRSDASLFCIEHSRNLKNNFETVSNVMNKAMFAAAVIGLKGLMKKKE</sequence>
<reference evidence="1 2" key="1">
    <citation type="journal article" date="2018" name="Int. J. Food Microbiol.">
        <title>Growth of Carnobacterium spp. isolated from chilled vacuum-packaged meat under relevant acidic conditions.</title>
        <authorList>
            <person name="Zhang P."/>
            <person name="Badoni M."/>
            <person name="Ganzle M."/>
            <person name="Yang X."/>
        </authorList>
    </citation>
    <scope>NUCLEOTIDE SEQUENCE [LARGE SCALE GENOMIC DNA]</scope>
    <source>
        <strain evidence="1 2">B2</strain>
    </source>
</reference>
<dbReference type="RefSeq" id="WP_135026334.1">
    <property type="nucleotide sequence ID" value="NZ_JBFUWK010000004.1"/>
</dbReference>
<evidence type="ECO:0000313" key="1">
    <source>
        <dbReference type="EMBL" id="TFJ25062.1"/>
    </source>
</evidence>
<dbReference type="Proteomes" id="UP000297938">
    <property type="component" value="Unassembled WGS sequence"/>
</dbReference>